<sequence length="97" mass="10388">MSVLVFSQCSDDSTGEKSYAVVGQFDGDYSLDYVSHAVEGRFSVENDGTFTLQTFAGELAGSAIEEEGVYDLTLDEFSGVFDNLSGVSGTYDAELNI</sequence>
<gene>
    <name evidence="1" type="ORF">N7E81_11030</name>
</gene>
<name>A0ABY6CVG8_9BACT</name>
<evidence type="ECO:0000313" key="1">
    <source>
        <dbReference type="EMBL" id="UXX77901.1"/>
    </source>
</evidence>
<dbReference type="RefSeq" id="WP_263049648.1">
    <property type="nucleotide sequence ID" value="NZ_CP106735.1"/>
</dbReference>
<proteinExistence type="predicted"/>
<evidence type="ECO:0008006" key="3">
    <source>
        <dbReference type="Google" id="ProtNLM"/>
    </source>
</evidence>
<protein>
    <recommendedName>
        <fullName evidence="3">DUF4369 domain-containing protein</fullName>
    </recommendedName>
</protein>
<dbReference type="Proteomes" id="UP001062165">
    <property type="component" value="Chromosome"/>
</dbReference>
<dbReference type="EMBL" id="CP106735">
    <property type="protein sequence ID" value="UXX77901.1"/>
    <property type="molecule type" value="Genomic_DNA"/>
</dbReference>
<accession>A0ABY6CVG8</accession>
<organism evidence="1 2">
    <name type="scientific">Reichenbachiella carrageenanivorans</name>
    <dbReference type="NCBI Taxonomy" id="2979869"/>
    <lineage>
        <taxon>Bacteria</taxon>
        <taxon>Pseudomonadati</taxon>
        <taxon>Bacteroidota</taxon>
        <taxon>Cytophagia</taxon>
        <taxon>Cytophagales</taxon>
        <taxon>Reichenbachiellaceae</taxon>
        <taxon>Reichenbachiella</taxon>
    </lineage>
</organism>
<reference evidence="1" key="1">
    <citation type="submission" date="2022-10" db="EMBL/GenBank/DDBJ databases">
        <title>Comparative genomics and taxonomic characterization of three novel marine species of genus Reichenbachiella exhibiting antioxidant and polysaccharide degradation activities.</title>
        <authorList>
            <person name="Muhammad N."/>
            <person name="Lee Y.-J."/>
            <person name="Ko J."/>
            <person name="Kim S.-G."/>
        </authorList>
    </citation>
    <scope>NUCLEOTIDE SEQUENCE</scope>
    <source>
        <strain evidence="1">Wsw4-B4</strain>
    </source>
</reference>
<keyword evidence="2" id="KW-1185">Reference proteome</keyword>
<evidence type="ECO:0000313" key="2">
    <source>
        <dbReference type="Proteomes" id="UP001062165"/>
    </source>
</evidence>